<dbReference type="InterPro" id="IPR051397">
    <property type="entry name" value="Zn-ADH-like_protein"/>
</dbReference>
<dbReference type="CDD" id="cd05280">
    <property type="entry name" value="MDR_yhdh_yhfp"/>
    <property type="match status" value="1"/>
</dbReference>
<feature type="domain" description="Enoyl reductase (ER)" evidence="1">
    <location>
        <begin position="15"/>
        <end position="327"/>
    </location>
</feature>
<dbReference type="Pfam" id="PF00107">
    <property type="entry name" value="ADH_zinc_N"/>
    <property type="match status" value="1"/>
</dbReference>
<proteinExistence type="predicted"/>
<gene>
    <name evidence="2" type="ORF">GTQ48_11240</name>
</gene>
<comment type="caution">
    <text evidence="2">The sequence shown here is derived from an EMBL/GenBank/DDBJ whole genome shotgun (WGS) entry which is preliminary data.</text>
</comment>
<evidence type="ECO:0000313" key="3">
    <source>
        <dbReference type="Proteomes" id="UP000471381"/>
    </source>
</evidence>
<dbReference type="Gene3D" id="3.40.50.720">
    <property type="entry name" value="NAD(P)-binding Rossmann-like Domain"/>
    <property type="match status" value="1"/>
</dbReference>
<keyword evidence="2" id="KW-0560">Oxidoreductase</keyword>
<dbReference type="InterPro" id="IPR014188">
    <property type="entry name" value="Acrylyl-CoA_reductase_AcuI"/>
</dbReference>
<evidence type="ECO:0000259" key="1">
    <source>
        <dbReference type="SMART" id="SM00829"/>
    </source>
</evidence>
<dbReference type="Pfam" id="PF08240">
    <property type="entry name" value="ADH_N"/>
    <property type="match status" value="1"/>
</dbReference>
<dbReference type="NCBIfam" id="TIGR02823">
    <property type="entry name" value="oxido_YhdH"/>
    <property type="match status" value="1"/>
</dbReference>
<keyword evidence="3" id="KW-1185">Reference proteome</keyword>
<protein>
    <submittedName>
        <fullName evidence="2">Acryloyl-CoA reductase</fullName>
        <ecNumber evidence="2">1.3.1.95</ecNumber>
    </submittedName>
</protein>
<organism evidence="2 3">
    <name type="scientific">Alteromonas genovensis</name>
    <dbReference type="NCBI Taxonomy" id="471225"/>
    <lineage>
        <taxon>Bacteria</taxon>
        <taxon>Pseudomonadati</taxon>
        <taxon>Pseudomonadota</taxon>
        <taxon>Gammaproteobacteria</taxon>
        <taxon>Alteromonadales</taxon>
        <taxon>Alteromonadaceae</taxon>
        <taxon>Alteromonas/Salinimonas group</taxon>
        <taxon>Alteromonas</taxon>
    </lineage>
</organism>
<dbReference type="EMBL" id="JAAAWO010000007">
    <property type="protein sequence ID" value="NDW16093.1"/>
    <property type="molecule type" value="Genomic_DNA"/>
</dbReference>
<dbReference type="GO" id="GO:0043957">
    <property type="term" value="F:acryloyl-CoA reductase (NADPH) activity"/>
    <property type="evidence" value="ECO:0007669"/>
    <property type="project" value="TreeGrafter"/>
</dbReference>
<dbReference type="SMART" id="SM00829">
    <property type="entry name" value="PKS_ER"/>
    <property type="match status" value="1"/>
</dbReference>
<name>A0A6N9TFN0_9ALTE</name>
<dbReference type="InterPro" id="IPR011032">
    <property type="entry name" value="GroES-like_sf"/>
</dbReference>
<dbReference type="PANTHER" id="PTHR43677">
    <property type="entry name" value="SHORT-CHAIN DEHYDROGENASE/REDUCTASE"/>
    <property type="match status" value="1"/>
</dbReference>
<evidence type="ECO:0000313" key="2">
    <source>
        <dbReference type="EMBL" id="NDW16093.1"/>
    </source>
</evidence>
<dbReference type="SUPFAM" id="SSF50129">
    <property type="entry name" value="GroES-like"/>
    <property type="match status" value="1"/>
</dbReference>
<dbReference type="InterPro" id="IPR036291">
    <property type="entry name" value="NAD(P)-bd_dom_sf"/>
</dbReference>
<dbReference type="Gene3D" id="3.90.180.10">
    <property type="entry name" value="Medium-chain alcohol dehydrogenases, catalytic domain"/>
    <property type="match status" value="1"/>
</dbReference>
<dbReference type="AlphaFoldDB" id="A0A6N9TFN0"/>
<accession>A0A6N9TFN0</accession>
<dbReference type="SUPFAM" id="SSF51735">
    <property type="entry name" value="NAD(P)-binding Rossmann-fold domains"/>
    <property type="match status" value="1"/>
</dbReference>
<dbReference type="InterPro" id="IPR013149">
    <property type="entry name" value="ADH-like_C"/>
</dbReference>
<sequence length="331" mass="34820">MTTFQALLVEKSEDKTFSRSVVERHVDELPEGALLVKVKYSSLNYKDALSASGNPGVSRNFPHTPGIDAAGTVVSCDDNAFNEGDDVIITGYDLGMNTSGGFAEYIRIPSSWAVAKPDGLSLKEAMVLGTAGFTAGLSVQGLVENNVTPEDGEILVTGATGGVGSVAVALLAQAGFSVVGCTGKDSQADFLMSLGASRVINRDSLLENKERPMLKEQYAGVVDTVGGEFLAQAIKSTQYGGVVTCCGLTASAQLDVSVFPFILRGVSLLGIDSVQCPVPPRVKLWDKLAGDWKLNQLEALTTEVGLSQLDEKIDAILKGQLSGRTLVNLDL</sequence>
<dbReference type="PANTHER" id="PTHR43677:SF1">
    <property type="entry name" value="ACRYLYL-COA REDUCTASE ACUI-RELATED"/>
    <property type="match status" value="1"/>
</dbReference>
<dbReference type="EC" id="1.3.1.95" evidence="2"/>
<dbReference type="Proteomes" id="UP000471381">
    <property type="component" value="Unassembled WGS sequence"/>
</dbReference>
<dbReference type="InterPro" id="IPR020843">
    <property type="entry name" value="ER"/>
</dbReference>
<dbReference type="RefSeq" id="WP_163106784.1">
    <property type="nucleotide sequence ID" value="NZ_JAAAWO010000007.1"/>
</dbReference>
<reference evidence="2 3" key="1">
    <citation type="submission" date="2020-01" db="EMBL/GenBank/DDBJ databases">
        <title>Genomes of bacteria type strains.</title>
        <authorList>
            <person name="Chen J."/>
            <person name="Zhu S."/>
            <person name="Yang J."/>
        </authorList>
    </citation>
    <scope>NUCLEOTIDE SEQUENCE [LARGE SCALE GENOMIC DNA]</scope>
    <source>
        <strain evidence="2 3">LMG 24078</strain>
    </source>
</reference>
<dbReference type="InterPro" id="IPR013154">
    <property type="entry name" value="ADH-like_N"/>
</dbReference>
<dbReference type="GO" id="GO:0043958">
    <property type="term" value="F:acryloyl-CoA reductase (NADH) activity"/>
    <property type="evidence" value="ECO:0007669"/>
    <property type="project" value="UniProtKB-EC"/>
</dbReference>